<keyword evidence="7 18" id="KW-1133">Transmembrane helix</keyword>
<evidence type="ECO:0000256" key="11">
    <source>
        <dbReference type="ARBA" id="ARBA00023180"/>
    </source>
</evidence>
<evidence type="ECO:0000256" key="5">
    <source>
        <dbReference type="ARBA" id="ARBA00022847"/>
    </source>
</evidence>
<keyword evidence="12" id="KW-0739">Sodium transport</keyword>
<dbReference type="InterPro" id="IPR000175">
    <property type="entry name" value="Na/ntran_symport"/>
</dbReference>
<feature type="transmembrane region" description="Helical" evidence="18">
    <location>
        <begin position="578"/>
        <end position="601"/>
    </location>
</feature>
<feature type="transmembrane region" description="Helical" evidence="18">
    <location>
        <begin position="257"/>
        <end position="278"/>
    </location>
</feature>
<evidence type="ECO:0000256" key="13">
    <source>
        <dbReference type="ARBA" id="ARBA00037785"/>
    </source>
</evidence>
<feature type="transmembrane region" description="Helical" evidence="18">
    <location>
        <begin position="168"/>
        <end position="195"/>
    </location>
</feature>
<dbReference type="Pfam" id="PF00209">
    <property type="entry name" value="SNF"/>
    <property type="match status" value="1"/>
</dbReference>
<dbReference type="PRINTS" id="PR00176">
    <property type="entry name" value="NANEUSMPORT"/>
</dbReference>
<evidence type="ECO:0000256" key="18">
    <source>
        <dbReference type="SAM" id="Phobius"/>
    </source>
</evidence>
<feature type="transmembrane region" description="Helical" evidence="18">
    <location>
        <begin position="290"/>
        <end position="317"/>
    </location>
</feature>
<comment type="similarity">
    <text evidence="2">Belongs to the sodium:neurotransmitter symporter (SNF) (TC 2.A.22) family.</text>
</comment>
<dbReference type="PANTHER" id="PTHR11616:SF321">
    <property type="entry name" value="SODIUM-DEPENDENT NUTRIENT AMINO ACID TRANSPORTER 1-RELATED"/>
    <property type="match status" value="1"/>
</dbReference>
<dbReference type="GO" id="GO:0089718">
    <property type="term" value="P:amino acid import across plasma membrane"/>
    <property type="evidence" value="ECO:0007669"/>
    <property type="project" value="TreeGrafter"/>
</dbReference>
<keyword evidence="3" id="KW-0813">Transport</keyword>
<feature type="transmembrane region" description="Helical" evidence="18">
    <location>
        <begin position="426"/>
        <end position="452"/>
    </location>
</feature>
<evidence type="ECO:0000256" key="1">
    <source>
        <dbReference type="ARBA" id="ARBA00004141"/>
    </source>
</evidence>
<evidence type="ECO:0000256" key="4">
    <source>
        <dbReference type="ARBA" id="ARBA00022692"/>
    </source>
</evidence>
<dbReference type="OrthoDB" id="6581954at2759"/>
<dbReference type="GO" id="GO:0046872">
    <property type="term" value="F:metal ion binding"/>
    <property type="evidence" value="ECO:0007669"/>
    <property type="project" value="UniProtKB-KW"/>
</dbReference>
<evidence type="ECO:0000256" key="16">
    <source>
        <dbReference type="PIRSR" id="PIRSR600175-2"/>
    </source>
</evidence>
<evidence type="ECO:0000256" key="9">
    <source>
        <dbReference type="ARBA" id="ARBA00023065"/>
    </source>
</evidence>
<comment type="function">
    <text evidence="13">Unusual broad substrate spectrum amino acid:sodium cotransporter that promotes absorption of the D isomers of essential amino acids. Neutral amino acids are the preferred substrates, especially methionine and phenylalanine.</text>
</comment>
<dbReference type="GO" id="GO:0015179">
    <property type="term" value="F:L-amino acid transmembrane transporter activity"/>
    <property type="evidence" value="ECO:0007669"/>
    <property type="project" value="TreeGrafter"/>
</dbReference>
<dbReference type="SUPFAM" id="SSF161070">
    <property type="entry name" value="SNF-like"/>
    <property type="match status" value="1"/>
</dbReference>
<evidence type="ECO:0000256" key="15">
    <source>
        <dbReference type="PIRSR" id="PIRSR600175-1"/>
    </source>
</evidence>
<dbReference type="AlphaFoldDB" id="A0A423U9V1"/>
<evidence type="ECO:0000256" key="12">
    <source>
        <dbReference type="ARBA" id="ARBA00023201"/>
    </source>
</evidence>
<dbReference type="PROSITE" id="PS50267">
    <property type="entry name" value="NA_NEUROTRAN_SYMP_3"/>
    <property type="match status" value="1"/>
</dbReference>
<evidence type="ECO:0000256" key="14">
    <source>
        <dbReference type="ARBA" id="ARBA00040215"/>
    </source>
</evidence>
<feature type="transmembrane region" description="Helical" evidence="18">
    <location>
        <begin position="329"/>
        <end position="354"/>
    </location>
</feature>
<organism evidence="19 20">
    <name type="scientific">Penaeus vannamei</name>
    <name type="common">Whiteleg shrimp</name>
    <name type="synonym">Litopenaeus vannamei</name>
    <dbReference type="NCBI Taxonomy" id="6689"/>
    <lineage>
        <taxon>Eukaryota</taxon>
        <taxon>Metazoa</taxon>
        <taxon>Ecdysozoa</taxon>
        <taxon>Arthropoda</taxon>
        <taxon>Crustacea</taxon>
        <taxon>Multicrustacea</taxon>
        <taxon>Malacostraca</taxon>
        <taxon>Eumalacostraca</taxon>
        <taxon>Eucarida</taxon>
        <taxon>Decapoda</taxon>
        <taxon>Dendrobranchiata</taxon>
        <taxon>Penaeoidea</taxon>
        <taxon>Penaeidae</taxon>
        <taxon>Penaeus</taxon>
    </lineage>
</organism>
<feature type="binding site" evidence="15">
    <location>
        <position position="442"/>
    </location>
    <ligand>
        <name>Na(+)</name>
        <dbReference type="ChEBI" id="CHEBI:29101"/>
        <label>1</label>
    </ligand>
</feature>
<evidence type="ECO:0000313" key="19">
    <source>
        <dbReference type="EMBL" id="ROT85460.1"/>
    </source>
</evidence>
<keyword evidence="11" id="KW-0325">Glycoprotein</keyword>
<keyword evidence="15" id="KW-0479">Metal-binding</keyword>
<keyword evidence="6" id="KW-0029">Amino-acid transport</keyword>
<feature type="binding site" evidence="15">
    <location>
        <position position="105"/>
    </location>
    <ligand>
        <name>Na(+)</name>
        <dbReference type="ChEBI" id="CHEBI:29101"/>
        <label>1</label>
    </ligand>
</feature>
<evidence type="ECO:0000256" key="3">
    <source>
        <dbReference type="ARBA" id="ARBA00022448"/>
    </source>
</evidence>
<evidence type="ECO:0000256" key="2">
    <source>
        <dbReference type="ARBA" id="ARBA00006459"/>
    </source>
</evidence>
<evidence type="ECO:0000313" key="20">
    <source>
        <dbReference type="Proteomes" id="UP000283509"/>
    </source>
</evidence>
<evidence type="ECO:0000256" key="10">
    <source>
        <dbReference type="ARBA" id="ARBA00023136"/>
    </source>
</evidence>
<dbReference type="GO" id="GO:0005886">
    <property type="term" value="C:plasma membrane"/>
    <property type="evidence" value="ECO:0007669"/>
    <property type="project" value="TreeGrafter"/>
</dbReference>
<keyword evidence="9" id="KW-0406">Ion transport</keyword>
<keyword evidence="16" id="KW-1015">Disulfide bond</keyword>
<feature type="transmembrane region" description="Helical" evidence="18">
    <location>
        <begin position="464"/>
        <end position="483"/>
    </location>
</feature>
<name>A0A423U9V1_PENVA</name>
<gene>
    <name evidence="19" type="ORF">C7M84_013676</name>
</gene>
<evidence type="ECO:0000256" key="6">
    <source>
        <dbReference type="ARBA" id="ARBA00022970"/>
    </source>
</evidence>
<proteinExistence type="inferred from homology"/>
<feature type="binding site" evidence="15">
    <location>
        <position position="340"/>
    </location>
    <ligand>
        <name>Na(+)</name>
        <dbReference type="ChEBI" id="CHEBI:29101"/>
        <label>1</label>
    </ligand>
</feature>
<reference evidence="19 20" key="1">
    <citation type="submission" date="2018-04" db="EMBL/GenBank/DDBJ databases">
        <authorList>
            <person name="Zhang X."/>
            <person name="Yuan J."/>
            <person name="Li F."/>
            <person name="Xiang J."/>
        </authorList>
    </citation>
    <scope>NUCLEOTIDE SEQUENCE [LARGE SCALE GENOMIC DNA]</scope>
    <source>
        <tissue evidence="19">Muscle</tissue>
    </source>
</reference>
<keyword evidence="10 18" id="KW-0472">Membrane</keyword>
<dbReference type="EMBL" id="QCYY01000271">
    <property type="protein sequence ID" value="ROT85460.1"/>
    <property type="molecule type" value="Genomic_DNA"/>
</dbReference>
<feature type="transmembrane region" description="Helical" evidence="18">
    <location>
        <begin position="540"/>
        <end position="558"/>
    </location>
</feature>
<feature type="transmembrane region" description="Helical" evidence="18">
    <location>
        <begin position="366"/>
        <end position="387"/>
    </location>
</feature>
<keyword evidence="8 15" id="KW-0915">Sodium</keyword>
<dbReference type="InterPro" id="IPR037272">
    <property type="entry name" value="SNS_sf"/>
</dbReference>
<comment type="subcellular location">
    <subcellularLocation>
        <location evidence="1">Membrane</location>
        <topology evidence="1">Multi-pass membrane protein</topology>
    </subcellularLocation>
</comment>
<dbReference type="GO" id="GO:0005283">
    <property type="term" value="F:amino acid:sodium symporter activity"/>
    <property type="evidence" value="ECO:0007669"/>
    <property type="project" value="TreeGrafter"/>
</dbReference>
<feature type="disulfide bond" evidence="16">
    <location>
        <begin position="207"/>
        <end position="216"/>
    </location>
</feature>
<feature type="transmembrane region" description="Helical" evidence="18">
    <location>
        <begin position="126"/>
        <end position="147"/>
    </location>
</feature>
<keyword evidence="20" id="KW-1185">Reference proteome</keyword>
<dbReference type="Proteomes" id="UP000283509">
    <property type="component" value="Unassembled WGS sequence"/>
</dbReference>
<feature type="binding site" evidence="15">
    <location>
        <position position="438"/>
    </location>
    <ligand>
        <name>Na(+)</name>
        <dbReference type="ChEBI" id="CHEBI:29101"/>
        <label>1</label>
    </ligand>
</feature>
<dbReference type="PANTHER" id="PTHR11616">
    <property type="entry name" value="SODIUM/CHLORIDE DEPENDENT TRANSPORTER"/>
    <property type="match status" value="1"/>
</dbReference>
<keyword evidence="5" id="KW-0769">Symport</keyword>
<feature type="transmembrane region" description="Helical" evidence="18">
    <location>
        <begin position="495"/>
        <end position="519"/>
    </location>
</feature>
<evidence type="ECO:0000256" key="8">
    <source>
        <dbReference type="ARBA" id="ARBA00023053"/>
    </source>
</evidence>
<comment type="caution">
    <text evidence="19">The sequence shown here is derived from an EMBL/GenBank/DDBJ whole genome shotgun (WGS) entry which is preliminary data.</text>
</comment>
<protein>
    <recommendedName>
        <fullName evidence="14">Sodium-dependent nutrient amino acid transporter 1</fullName>
    </recommendedName>
</protein>
<accession>A0A423U9V1</accession>
<keyword evidence="4 18" id="KW-0812">Transmembrane</keyword>
<evidence type="ECO:0000256" key="17">
    <source>
        <dbReference type="SAM" id="MobiDB-lite"/>
    </source>
</evidence>
<feature type="binding site" evidence="15">
    <location>
        <position position="109"/>
    </location>
    <ligand>
        <name>Na(+)</name>
        <dbReference type="ChEBI" id="CHEBI:29101"/>
        <label>1</label>
    </ligand>
</feature>
<feature type="region of interest" description="Disordered" evidence="17">
    <location>
        <begin position="20"/>
        <end position="47"/>
    </location>
</feature>
<sequence length="639" mass="70747">MPFWSTLAVSKGTNFASLSPEWTRPGTDRKEVPSVHAGDSGRKSSPVAEKMSLDDDLLMCSSGAELLPRTAIDMPEDDDGTSEDTGRQQWSHPVEFLMSCVSLSVGLGNIWRFPMTAYENGGGAFLIPYLVVLTFIGRPLYFMELAVGQFSSSGSVKVWKMLPAVKGVGYGQMVGTWSVVTYYCSLMAITLFYLFQSFNSELPWASCDPAWADENCVDDAINATLTSGFQSSSEQYFYKYVLNYSNDISEGVGMPDWRLAICLGVAWVILFCTLVKGVQSSGKVAYFTALFPYLVLFTLLVRGATLPGAVKGIIYFLKPEWNRLLDPKVWYAAVTQSFFSLSVGFGSIITFSSYNNFSHNVYRDAWIISMIDTFTSVLAGVTIFSILGHSAHHLGVDIKEVVRGGAGLAFISYPDALAKFTWAPQLFAVLFFLMLLTLGVGSAAALTSNVITIVCDQFPKWRKAYITLAVCLAGFFIGLVYITPGGQWILELVDYFGGGFIIYVLVIIETMAIMYIYGLNNFVRDVKFMLDVELGIYWKFCWLVFIPLSLSGILVYVLCSMELPTMDGLYYPISAYASGWILAGLALLMVPVGFLHALYIADEETLLQRVKSVFRPKSSWGPKAAHHRKQWLAVCADDH</sequence>
<evidence type="ECO:0000256" key="7">
    <source>
        <dbReference type="ARBA" id="ARBA00022989"/>
    </source>
</evidence>
<reference evidence="19 20" key="2">
    <citation type="submission" date="2019-01" db="EMBL/GenBank/DDBJ databases">
        <title>The decoding of complex shrimp genome reveals the adaptation for benthos swimmer, frequently molting mechanism and breeding impact on genome.</title>
        <authorList>
            <person name="Sun Y."/>
            <person name="Gao Y."/>
            <person name="Yu Y."/>
        </authorList>
    </citation>
    <scope>NUCLEOTIDE SEQUENCE [LARGE SCALE GENOMIC DNA]</scope>
    <source>
        <tissue evidence="19">Muscle</tissue>
    </source>
</reference>